<dbReference type="EMBL" id="FMXO01000002">
    <property type="protein sequence ID" value="SDB07996.1"/>
    <property type="molecule type" value="Genomic_DNA"/>
</dbReference>
<evidence type="ECO:0000313" key="3">
    <source>
        <dbReference type="EMBL" id="SDB07996.1"/>
    </source>
</evidence>
<evidence type="ECO:0000259" key="2">
    <source>
        <dbReference type="Pfam" id="PF13271"/>
    </source>
</evidence>
<dbReference type="AlphaFoldDB" id="A0A1G6AI19"/>
<organism evidence="3 4">
    <name type="scientific">Desulfonatronum thiosulfatophilum</name>
    <dbReference type="NCBI Taxonomy" id="617002"/>
    <lineage>
        <taxon>Bacteria</taxon>
        <taxon>Pseudomonadati</taxon>
        <taxon>Thermodesulfobacteriota</taxon>
        <taxon>Desulfovibrionia</taxon>
        <taxon>Desulfovibrionales</taxon>
        <taxon>Desulfonatronaceae</taxon>
        <taxon>Desulfonatronum</taxon>
    </lineage>
</organism>
<dbReference type="STRING" id="617002.SAMN05660653_00356"/>
<protein>
    <recommendedName>
        <fullName evidence="2">DUF4062 domain-containing protein</fullName>
    </recommendedName>
</protein>
<dbReference type="InterPro" id="IPR038475">
    <property type="entry name" value="RecG_C_sf"/>
</dbReference>
<dbReference type="Gene3D" id="3.30.565.60">
    <property type="match status" value="1"/>
</dbReference>
<dbReference type="Pfam" id="PF13749">
    <property type="entry name" value="HATPase_c_4"/>
    <property type="match status" value="1"/>
</dbReference>
<dbReference type="OrthoDB" id="9789524at2"/>
<sequence>MKIFISSVQKEFAAERKALAAYLSGDPMLRRFFEYFLFEEQPAADQRADQCYLDQVDRCDIYLGIFGKEYGREDGEGLSPTHREFNRATEKGKIRLIFVKGVDDSVRHPKMRALIDQVTDSLIRRRINSAEELIAAVYASLIRILEERELIRFGPFDATFCRNATYDDLAEDKITRFLVLSRRGHNFPLPGDTPPHEVLEHLNLLDKGRPTHAAILLFGKQPQRFLITSEVKCAHFHGYEVEKPIPSYQVYKGTVFDLVDQAKDFVLSKIDLWVGTRAESTQAPTKYEIPQEVVAEAIVNAVVHRDYTSNGSVQVMLFKDRLEVWNPGTLPPTLTLEKLRGPHASVPHNPLIAEPMYLTKYIERMGTGIRDMIRRCKKAGLVEPEIRLDGGFFVLTIRRKMPEPGAKSRLGRDQVTPQVTGQVTDPVGSQLESRLKSRLESRLESALAAKVVLAIREEPLGKASLAPILGHKTVSGELHKQIKRLVDSGIIEPTIPEKPTSRFQKYRLTEKGRAVLELLAKNGGGE</sequence>
<dbReference type="RefSeq" id="WP_092116626.1">
    <property type="nucleotide sequence ID" value="NZ_FMXO01000002.1"/>
</dbReference>
<accession>A0A1G6AI19</accession>
<dbReference type="InterPro" id="IPR025139">
    <property type="entry name" value="DUF4062"/>
</dbReference>
<gene>
    <name evidence="3" type="ORF">SAMN05660653_00356</name>
</gene>
<dbReference type="PANTHER" id="PTHR30595:SF6">
    <property type="entry name" value="SCHLAFEN ALBA-2 DOMAIN-CONTAINING PROTEIN"/>
    <property type="match status" value="1"/>
</dbReference>
<feature type="domain" description="DUF4062" evidence="2">
    <location>
        <begin position="2"/>
        <end position="88"/>
    </location>
</feature>
<feature type="region of interest" description="Disordered" evidence="1">
    <location>
        <begin position="404"/>
        <end position="424"/>
    </location>
</feature>
<keyword evidence="4" id="KW-1185">Reference proteome</keyword>
<name>A0A1G6AI19_9BACT</name>
<dbReference type="PANTHER" id="PTHR30595">
    <property type="entry name" value="GLPR-RELATED TRANSCRIPTIONAL REPRESSOR"/>
    <property type="match status" value="1"/>
</dbReference>
<dbReference type="SUPFAM" id="SSF46785">
    <property type="entry name" value="Winged helix' DNA-binding domain"/>
    <property type="match status" value="1"/>
</dbReference>
<proteinExistence type="predicted"/>
<dbReference type="Proteomes" id="UP000198771">
    <property type="component" value="Unassembled WGS sequence"/>
</dbReference>
<dbReference type="InterPro" id="IPR036390">
    <property type="entry name" value="WH_DNA-bd_sf"/>
</dbReference>
<evidence type="ECO:0000313" key="4">
    <source>
        <dbReference type="Proteomes" id="UP000198771"/>
    </source>
</evidence>
<reference evidence="3 4" key="1">
    <citation type="submission" date="2016-10" db="EMBL/GenBank/DDBJ databases">
        <authorList>
            <person name="de Groot N.N."/>
        </authorList>
    </citation>
    <scope>NUCLEOTIDE SEQUENCE [LARGE SCALE GENOMIC DNA]</scope>
    <source>
        <strain evidence="3 4">ASO4-2</strain>
    </source>
</reference>
<dbReference type="Pfam" id="PF13271">
    <property type="entry name" value="DUF4062"/>
    <property type="match status" value="1"/>
</dbReference>
<evidence type="ECO:0000256" key="1">
    <source>
        <dbReference type="SAM" id="MobiDB-lite"/>
    </source>
</evidence>